<dbReference type="GO" id="GO:0008298">
    <property type="term" value="P:intracellular mRNA localization"/>
    <property type="evidence" value="ECO:0007669"/>
    <property type="project" value="EnsemblFungi"/>
</dbReference>
<evidence type="ECO:0000256" key="5">
    <source>
        <dbReference type="ARBA" id="ARBA00023242"/>
    </source>
</evidence>
<dbReference type="GO" id="GO:0006370">
    <property type="term" value="P:7-methylguanosine mRNA capping"/>
    <property type="evidence" value="ECO:0007669"/>
    <property type="project" value="EnsemblFungi"/>
</dbReference>
<accession>S7WDF0</accession>
<organism evidence="8 9">
    <name type="scientific">Spraguea lophii (strain 42_110)</name>
    <name type="common">Microsporidian parasite</name>
    <dbReference type="NCBI Taxonomy" id="1358809"/>
    <lineage>
        <taxon>Eukaryota</taxon>
        <taxon>Fungi</taxon>
        <taxon>Fungi incertae sedis</taxon>
        <taxon>Microsporidia</taxon>
        <taxon>Spragueidae</taxon>
        <taxon>Spraguea</taxon>
    </lineage>
</organism>
<evidence type="ECO:0000313" key="9">
    <source>
        <dbReference type="Proteomes" id="UP000014978"/>
    </source>
</evidence>
<evidence type="ECO:0000256" key="6">
    <source>
        <dbReference type="ARBA" id="ARBA00029869"/>
    </source>
</evidence>
<dbReference type="GO" id="GO:2001208">
    <property type="term" value="P:negative regulation of transcription elongation by RNA polymerase I"/>
    <property type="evidence" value="ECO:0007669"/>
    <property type="project" value="EnsemblFungi"/>
</dbReference>
<dbReference type="HOGENOM" id="CLU_138052_2_0_1"/>
<evidence type="ECO:0000313" key="8">
    <source>
        <dbReference type="EMBL" id="EPR79772.1"/>
    </source>
</evidence>
<evidence type="ECO:0000256" key="3">
    <source>
        <dbReference type="ARBA" id="ARBA00020182"/>
    </source>
</evidence>
<dbReference type="PANTHER" id="PTHR12882:SF1">
    <property type="entry name" value="TRANSCRIPTION ELONGATION FACTOR SPT4"/>
    <property type="match status" value="1"/>
</dbReference>
<dbReference type="GO" id="GO:0140673">
    <property type="term" value="P:transcription elongation-coupled chromatin remodeling"/>
    <property type="evidence" value="ECO:0007669"/>
    <property type="project" value="InterPro"/>
</dbReference>
<feature type="domain" description="Spt4/RpoE2 zinc finger" evidence="7">
    <location>
        <begin position="11"/>
        <end position="98"/>
    </location>
</feature>
<dbReference type="InterPro" id="IPR009287">
    <property type="entry name" value="Spt4"/>
</dbReference>
<gene>
    <name evidence="8" type="ORF">SLOPH_2356</name>
</gene>
<evidence type="ECO:0000256" key="4">
    <source>
        <dbReference type="ARBA" id="ARBA00023163"/>
    </source>
</evidence>
<dbReference type="VEuPathDB" id="MicrosporidiaDB:SLOPH_2356"/>
<dbReference type="SMART" id="SM01389">
    <property type="entry name" value="Spt4"/>
    <property type="match status" value="1"/>
</dbReference>
<dbReference type="SUPFAM" id="SSF63393">
    <property type="entry name" value="RNA polymerase subunits"/>
    <property type="match status" value="1"/>
</dbReference>
<dbReference type="GO" id="GO:0000776">
    <property type="term" value="C:kinetochore"/>
    <property type="evidence" value="ECO:0007669"/>
    <property type="project" value="EnsemblFungi"/>
</dbReference>
<dbReference type="GO" id="GO:2000232">
    <property type="term" value="P:regulation of rRNA processing"/>
    <property type="evidence" value="ECO:0007669"/>
    <property type="project" value="EnsemblFungi"/>
</dbReference>
<evidence type="ECO:0000259" key="7">
    <source>
        <dbReference type="SMART" id="SM01389"/>
    </source>
</evidence>
<dbReference type="FunCoup" id="S7WDF0">
    <property type="interactions" value="105"/>
</dbReference>
<protein>
    <recommendedName>
        <fullName evidence="3">Transcription elongation factor SPT4</fullName>
    </recommendedName>
    <alternativeName>
        <fullName evidence="6">Chromatin elongation factor SPT4</fullName>
    </alternativeName>
</protein>
<dbReference type="GO" id="GO:0000993">
    <property type="term" value="F:RNA polymerase II complex binding"/>
    <property type="evidence" value="ECO:0007669"/>
    <property type="project" value="EnsemblFungi"/>
</dbReference>
<dbReference type="Proteomes" id="UP000014978">
    <property type="component" value="Unassembled WGS sequence"/>
</dbReference>
<dbReference type="GO" id="GO:2001209">
    <property type="term" value="P:positive regulation of transcription elongation by RNA polymerase I"/>
    <property type="evidence" value="ECO:0007669"/>
    <property type="project" value="EnsemblFungi"/>
</dbReference>
<dbReference type="InterPro" id="IPR038510">
    <property type="entry name" value="Spt4_sf"/>
</dbReference>
<dbReference type="GO" id="GO:0032044">
    <property type="term" value="C:DSIF complex"/>
    <property type="evidence" value="ECO:0007669"/>
    <property type="project" value="EnsemblFungi"/>
</dbReference>
<dbReference type="GO" id="GO:0090262">
    <property type="term" value="P:regulation of transcription-coupled nucleotide-excision repair"/>
    <property type="evidence" value="ECO:0007669"/>
    <property type="project" value="EnsemblFungi"/>
</dbReference>
<dbReference type="GO" id="GO:0003727">
    <property type="term" value="F:single-stranded RNA binding"/>
    <property type="evidence" value="ECO:0007669"/>
    <property type="project" value="EnsemblFungi"/>
</dbReference>
<dbReference type="GO" id="GO:0010507">
    <property type="term" value="P:negative regulation of autophagy"/>
    <property type="evidence" value="ECO:0007669"/>
    <property type="project" value="EnsemblFungi"/>
</dbReference>
<keyword evidence="9" id="KW-1185">Reference proteome</keyword>
<sequence length="127" mass="14565">MADKKKTRIKLRACMGCSIIQRAGEFKAHGCPNCSKYISLRRSDEFVNNCLGNFSGMIAMIKNDDSSKTGRSRGRKSWVAKWQRINGFDNGLYAITVDGVLPNKYVQQLEQKGRQYYNRENTFKLNE</sequence>
<dbReference type="GO" id="GO:0032968">
    <property type="term" value="P:positive regulation of transcription elongation by RNA polymerase II"/>
    <property type="evidence" value="ECO:0007669"/>
    <property type="project" value="EnsemblFungi"/>
</dbReference>
<keyword evidence="4" id="KW-0804">Transcription</keyword>
<dbReference type="GO" id="GO:0031507">
    <property type="term" value="P:heterochromatin formation"/>
    <property type="evidence" value="ECO:0007669"/>
    <property type="project" value="EnsemblFungi"/>
</dbReference>
<dbReference type="CDD" id="cd07973">
    <property type="entry name" value="Spt4"/>
    <property type="match status" value="1"/>
</dbReference>
<dbReference type="GO" id="GO:0008270">
    <property type="term" value="F:zinc ion binding"/>
    <property type="evidence" value="ECO:0007669"/>
    <property type="project" value="InterPro"/>
</dbReference>
<evidence type="ECO:0000256" key="2">
    <source>
        <dbReference type="ARBA" id="ARBA00010464"/>
    </source>
</evidence>
<dbReference type="Gene3D" id="3.30.40.210">
    <property type="match status" value="1"/>
</dbReference>
<dbReference type="STRING" id="1358809.S7WDF0"/>
<comment type="subcellular location">
    <subcellularLocation>
        <location evidence="1">Nucleus</location>
    </subcellularLocation>
</comment>
<keyword evidence="5" id="KW-0539">Nucleus</keyword>
<dbReference type="GO" id="GO:0031934">
    <property type="term" value="C:mating-type region heterochromatin"/>
    <property type="evidence" value="ECO:0007669"/>
    <property type="project" value="EnsemblFungi"/>
</dbReference>
<dbReference type="OrthoDB" id="248751at2759"/>
<dbReference type="GO" id="GO:0044877">
    <property type="term" value="F:protein-containing complex binding"/>
    <property type="evidence" value="ECO:0007669"/>
    <property type="project" value="EnsemblFungi"/>
</dbReference>
<dbReference type="EMBL" id="ATCN01000120">
    <property type="protein sequence ID" value="EPR79772.1"/>
    <property type="molecule type" value="Genomic_DNA"/>
</dbReference>
<dbReference type="InterPro" id="IPR022800">
    <property type="entry name" value="Spt4/RpoE2_Znf"/>
</dbReference>
<proteinExistence type="inferred from homology"/>
<dbReference type="Pfam" id="PF06093">
    <property type="entry name" value="Spt4"/>
    <property type="match status" value="1"/>
</dbReference>
<reference evidence="9" key="1">
    <citation type="journal article" date="2013" name="PLoS Genet.">
        <title>The genome of Spraguea lophii and the basis of host-microsporidian interactions.</title>
        <authorList>
            <person name="Campbell S.E."/>
            <person name="Williams T.A."/>
            <person name="Yousuf A."/>
            <person name="Soanes D.M."/>
            <person name="Paszkiewicz K.H."/>
            <person name="Williams B.A.P."/>
        </authorList>
    </citation>
    <scope>NUCLEOTIDE SEQUENCE [LARGE SCALE GENOMIC DNA]</scope>
    <source>
        <strain evidence="9">42_110</strain>
    </source>
</reference>
<comment type="caution">
    <text evidence="8">The sequence shown here is derived from an EMBL/GenBank/DDBJ whole genome shotgun (WGS) entry which is preliminary data.</text>
</comment>
<dbReference type="InterPro" id="IPR029040">
    <property type="entry name" value="RPABC4/Spt4"/>
</dbReference>
<dbReference type="OMA" id="FDGMIAV"/>
<name>S7WDF0_SPRLO</name>
<dbReference type="GO" id="GO:0000182">
    <property type="term" value="F:rDNA binding"/>
    <property type="evidence" value="ECO:0007669"/>
    <property type="project" value="EnsemblFungi"/>
</dbReference>
<dbReference type="PANTHER" id="PTHR12882">
    <property type="entry name" value="SUPPRESSOR OF TY 4"/>
    <property type="match status" value="1"/>
</dbReference>
<dbReference type="AlphaFoldDB" id="S7WDF0"/>
<comment type="similarity">
    <text evidence="2">Belongs to the SPT4 family.</text>
</comment>
<evidence type="ECO:0000256" key="1">
    <source>
        <dbReference type="ARBA" id="ARBA00004123"/>
    </source>
</evidence>
<dbReference type="GO" id="GO:0033553">
    <property type="term" value="C:rDNA heterochromatin"/>
    <property type="evidence" value="ECO:0007669"/>
    <property type="project" value="EnsemblFungi"/>
</dbReference>
<dbReference type="InParanoid" id="S7WDF0"/>